<feature type="compositionally biased region" description="Low complexity" evidence="1">
    <location>
        <begin position="721"/>
        <end position="734"/>
    </location>
</feature>
<dbReference type="AlphaFoldDB" id="K5WNU7"/>
<feature type="compositionally biased region" description="Pro residues" evidence="1">
    <location>
        <begin position="876"/>
        <end position="891"/>
    </location>
</feature>
<feature type="compositionally biased region" description="Low complexity" evidence="1">
    <location>
        <begin position="668"/>
        <end position="687"/>
    </location>
</feature>
<feature type="region of interest" description="Disordered" evidence="1">
    <location>
        <begin position="453"/>
        <end position="505"/>
    </location>
</feature>
<dbReference type="HOGENOM" id="CLU_013292_0_0_1"/>
<dbReference type="OrthoDB" id="2589715at2759"/>
<dbReference type="GeneID" id="18827282"/>
<feature type="compositionally biased region" description="Low complexity" evidence="1">
    <location>
        <begin position="545"/>
        <end position="567"/>
    </location>
</feature>
<accession>K5WNU7</accession>
<sequence>MASASQRKLKRADSSTIQDKFLVGYQGWFTCAGDGDPVGPGRPSHRHHGWLHWFNFPVPDGGRPNTDLWPDVSSYSPSELFPAPGLKFKSGEQAFLFSSRIPKTVQKHFRWMAENGVDGAFLQRFAGQTDLEAGNEGIRRIRDEVGDCVREAAEKEGRVFAIMYDVSGVPADRIQRVLERDWAHLVREKCVLDSPSYLKEKGKPVIVLWGFGFDGAGHSPALLRAIVAHFRTITPGGVYVMAGTPSQWRTSEGDADCNPEFLDVWLNDFDAISPWTIGRYSNEQEADNFAETRMKGDIELIKKRVEQGHKKVDYIPVVFPGGSGCNLSEGKWGWNNIKRNGGRFLWKQFYNARKLGVRCVYGAMWDEYDEGTAFMPVVPHKRLLPQSDNFRFMALDEDGYDLPSDWYMRICGLVSETMHNERRIFETFPSKELQDYWANRPKYENVPAGAIAAGSSSSGAGSSGEEAKPEDAGQAYQEWLAMQSQEKEDAPPPPYSLEAEETSATTAPTVGTAAAVSNNVSAAQHTSSTSTVPPQAVNNHPVSGPSNLNNTATTTTTSPHSRSRTPTVNISTYPGQQTHGTGSSGPDPQVASLANDFGRSTSLSSPRPHAGISDPSSPHSAHSAASSSGGYFGNRPSANLSTRPDLSSSSGRPQSHQGYSSSPPPPQLSQQSQQPSPSDPSQWSQGQWPPPEWKVANPNVSYATYKGGRGGANLARPHTVSGPHSSNSSESGTGANLRPNATISGYASTSHGRPHYGSSSLSPSFPTGPQDMGPSAPSFSMHGGGHGPGGGSYPSPAPNVSTYPGQSPAMHYPPAVSPGPGPSTPSVATSTYPGQQPYYTYAPHHTSPPQSPPAVPSPYPPPPTNYTSYNSNSPPAMQPPLMPGPQFPHGPPGGYSQSGGPPFTGGSMPPAGGYAGGYYPSQDLHMRHGSGHYDGSMGFPQAHEGGPGPGSWMPSPGPSSPPVSSPYPPPPRPYNYPSSTGQSSTAPKSSTGPIGYALSAVEEMAGKKRRNQLQGFLGKLM</sequence>
<feature type="compositionally biased region" description="Low complexity" evidence="1">
    <location>
        <begin position="898"/>
        <end position="921"/>
    </location>
</feature>
<feature type="compositionally biased region" description="Low complexity" evidence="1">
    <location>
        <begin position="453"/>
        <end position="464"/>
    </location>
</feature>
<dbReference type="EMBL" id="JH971398">
    <property type="protein sequence ID" value="EKM77006.1"/>
    <property type="molecule type" value="Genomic_DNA"/>
</dbReference>
<dbReference type="Proteomes" id="UP000008493">
    <property type="component" value="Unassembled WGS sequence"/>
</dbReference>
<evidence type="ECO:0008006" key="4">
    <source>
        <dbReference type="Google" id="ProtNLM"/>
    </source>
</evidence>
<evidence type="ECO:0000313" key="2">
    <source>
        <dbReference type="EMBL" id="EKM77006.1"/>
    </source>
</evidence>
<gene>
    <name evidence="2" type="ORF">AGABI1DRAFT_130734</name>
</gene>
<feature type="compositionally biased region" description="Polar residues" evidence="1">
    <location>
        <begin position="524"/>
        <end position="541"/>
    </location>
</feature>
<evidence type="ECO:0000313" key="3">
    <source>
        <dbReference type="Proteomes" id="UP000008493"/>
    </source>
</evidence>
<dbReference type="OMA" id="EGKWGWN"/>
<feature type="compositionally biased region" description="Polar residues" evidence="1">
    <location>
        <begin position="739"/>
        <end position="767"/>
    </location>
</feature>
<feature type="compositionally biased region" description="Low complexity" evidence="1">
    <location>
        <begin position="865"/>
        <end position="875"/>
    </location>
</feature>
<feature type="compositionally biased region" description="Low complexity" evidence="1">
    <location>
        <begin position="615"/>
        <end position="628"/>
    </location>
</feature>
<feature type="compositionally biased region" description="Polar residues" evidence="1">
    <location>
        <begin position="568"/>
        <end position="586"/>
    </location>
</feature>
<feature type="compositionally biased region" description="Pro residues" evidence="1">
    <location>
        <begin position="849"/>
        <end position="864"/>
    </location>
</feature>
<protein>
    <recommendedName>
        <fullName evidence="4">Xylosidase/arabinosidase</fullName>
    </recommendedName>
</protein>
<dbReference type="InParanoid" id="K5WNU7"/>
<proteinExistence type="predicted"/>
<dbReference type="eggNOG" id="ENOG502S12Q">
    <property type="taxonomic scope" value="Eukaryota"/>
</dbReference>
<keyword evidence="3" id="KW-1185">Reference proteome</keyword>
<organism evidence="2 3">
    <name type="scientific">Agaricus bisporus var. burnettii (strain JB137-S8 / ATCC MYA-4627 / FGSC 10392)</name>
    <name type="common">White button mushroom</name>
    <dbReference type="NCBI Taxonomy" id="597362"/>
    <lineage>
        <taxon>Eukaryota</taxon>
        <taxon>Fungi</taxon>
        <taxon>Dikarya</taxon>
        <taxon>Basidiomycota</taxon>
        <taxon>Agaricomycotina</taxon>
        <taxon>Agaricomycetes</taxon>
        <taxon>Agaricomycetidae</taxon>
        <taxon>Agaricales</taxon>
        <taxon>Agaricineae</taxon>
        <taxon>Agaricaceae</taxon>
        <taxon>Agaricus</taxon>
    </lineage>
</organism>
<dbReference type="KEGG" id="abp:AGABI1DRAFT130734"/>
<dbReference type="CDD" id="cd11576">
    <property type="entry name" value="GH99_GH71_like_2"/>
    <property type="match status" value="1"/>
</dbReference>
<feature type="compositionally biased region" description="Pro residues" evidence="1">
    <location>
        <begin position="955"/>
        <end position="974"/>
    </location>
</feature>
<reference evidence="3" key="1">
    <citation type="journal article" date="2012" name="Proc. Natl. Acad. Sci. U.S.A.">
        <title>Genome sequence of the button mushroom Agaricus bisporus reveals mechanisms governing adaptation to a humic-rich ecological niche.</title>
        <authorList>
            <person name="Morin E."/>
            <person name="Kohler A."/>
            <person name="Baker A.R."/>
            <person name="Foulongne-Oriol M."/>
            <person name="Lombard V."/>
            <person name="Nagy L.G."/>
            <person name="Ohm R.A."/>
            <person name="Patyshakuliyeva A."/>
            <person name="Brun A."/>
            <person name="Aerts A.L."/>
            <person name="Bailey A.M."/>
            <person name="Billette C."/>
            <person name="Coutinho P.M."/>
            <person name="Deakin G."/>
            <person name="Doddapaneni H."/>
            <person name="Floudas D."/>
            <person name="Grimwood J."/>
            <person name="Hilden K."/>
            <person name="Kuees U."/>
            <person name="LaButti K.M."/>
            <person name="Lapidus A."/>
            <person name="Lindquist E.A."/>
            <person name="Lucas S.M."/>
            <person name="Murat C."/>
            <person name="Riley R.W."/>
            <person name="Salamov A.A."/>
            <person name="Schmutz J."/>
            <person name="Subramanian V."/>
            <person name="Woesten H.A.B."/>
            <person name="Xu J."/>
            <person name="Eastwood D.C."/>
            <person name="Foster G.D."/>
            <person name="Sonnenberg A.S."/>
            <person name="Cullen D."/>
            <person name="de Vries R.P."/>
            <person name="Lundell T."/>
            <person name="Hibbett D.S."/>
            <person name="Henrissat B."/>
            <person name="Burton K.S."/>
            <person name="Kerrigan R.W."/>
            <person name="Challen M.P."/>
            <person name="Grigoriev I.V."/>
            <person name="Martin F."/>
        </authorList>
    </citation>
    <scope>NUCLEOTIDE SEQUENCE [LARGE SCALE GENOMIC DNA]</scope>
    <source>
        <strain evidence="3">JB137-S8 / ATCC MYA-4627 / FGSC 10392</strain>
    </source>
</reference>
<feature type="compositionally biased region" description="Polar residues" evidence="1">
    <location>
        <begin position="980"/>
        <end position="992"/>
    </location>
</feature>
<name>K5WNU7_AGABU</name>
<evidence type="ECO:0000256" key="1">
    <source>
        <dbReference type="SAM" id="MobiDB-lite"/>
    </source>
</evidence>
<feature type="compositionally biased region" description="Polar residues" evidence="1">
    <location>
        <begin position="636"/>
        <end position="652"/>
    </location>
</feature>
<dbReference type="Gene3D" id="3.20.20.80">
    <property type="entry name" value="Glycosidases"/>
    <property type="match status" value="1"/>
</dbReference>
<feature type="compositionally biased region" description="Gly residues" evidence="1">
    <location>
        <begin position="782"/>
        <end position="792"/>
    </location>
</feature>
<dbReference type="RefSeq" id="XP_007332307.1">
    <property type="nucleotide sequence ID" value="XM_007332245.1"/>
</dbReference>
<feature type="region of interest" description="Disordered" evidence="1">
    <location>
        <begin position="520"/>
        <end position="994"/>
    </location>
</feature>
<dbReference type="STRING" id="597362.K5WNU7"/>